<proteinExistence type="predicted"/>
<dbReference type="EMBL" id="AFZX01000118">
    <property type="protein sequence ID" value="EHL04752.1"/>
    <property type="molecule type" value="Genomic_DNA"/>
</dbReference>
<accession>G9XU75</accession>
<dbReference type="AlphaFoldDB" id="G9XU75"/>
<protein>
    <submittedName>
        <fullName evidence="1">Uncharacterized protein</fullName>
    </submittedName>
</protein>
<dbReference type="Proteomes" id="UP000004416">
    <property type="component" value="Unassembled WGS sequence"/>
</dbReference>
<comment type="caution">
    <text evidence="1">The sequence shown here is derived from an EMBL/GenBank/DDBJ whole genome shotgun (WGS) entry which is preliminary data.</text>
</comment>
<evidence type="ECO:0000313" key="1">
    <source>
        <dbReference type="EMBL" id="EHL04752.1"/>
    </source>
</evidence>
<reference evidence="1 2" key="1">
    <citation type="submission" date="2011-08" db="EMBL/GenBank/DDBJ databases">
        <authorList>
            <person name="Weinstock G."/>
            <person name="Sodergren E."/>
            <person name="Clifton S."/>
            <person name="Fulton L."/>
            <person name="Fulton B."/>
            <person name="Courtney L."/>
            <person name="Fronick C."/>
            <person name="Harrison M."/>
            <person name="Strong C."/>
            <person name="Farmer C."/>
            <person name="Delahaunty K."/>
            <person name="Markovic C."/>
            <person name="Hall O."/>
            <person name="Minx P."/>
            <person name="Tomlinson C."/>
            <person name="Mitreva M."/>
            <person name="Hou S."/>
            <person name="Chen J."/>
            <person name="Wollam A."/>
            <person name="Pepin K.H."/>
            <person name="Johnson M."/>
            <person name="Bhonagiri V."/>
            <person name="Zhang X."/>
            <person name="Suruliraj S."/>
            <person name="Warren W."/>
            <person name="Chinwalla A."/>
            <person name="Mardis E.R."/>
            <person name="Wilson R.K."/>
        </authorList>
    </citation>
    <scope>NUCLEOTIDE SEQUENCE [LARGE SCALE GENOMIC DNA]</scope>
    <source>
        <strain evidence="1 2">DP7</strain>
    </source>
</reference>
<sequence length="39" mass="4642">MSEAGTDMVLLYFQNERLEWSFLATFLCGKVCYDRLIDY</sequence>
<name>G9XU75_DESHA</name>
<evidence type="ECO:0000313" key="2">
    <source>
        <dbReference type="Proteomes" id="UP000004416"/>
    </source>
</evidence>
<organism evidence="1 2">
    <name type="scientific">Desulfitobacterium hafniense DP7</name>
    <dbReference type="NCBI Taxonomy" id="537010"/>
    <lineage>
        <taxon>Bacteria</taxon>
        <taxon>Bacillati</taxon>
        <taxon>Bacillota</taxon>
        <taxon>Clostridia</taxon>
        <taxon>Eubacteriales</taxon>
        <taxon>Desulfitobacteriaceae</taxon>
        <taxon>Desulfitobacterium</taxon>
    </lineage>
</organism>
<dbReference type="HOGENOM" id="CLU_3389105_0_0_9"/>
<dbReference type="PATRIC" id="fig|537010.4.peg.4225"/>
<gene>
    <name evidence="1" type="ORF">HMPREF0322_04533</name>
</gene>